<dbReference type="RefSeq" id="WP_377318060.1">
    <property type="nucleotide sequence ID" value="NZ_JBHSNF010000001.1"/>
</dbReference>
<dbReference type="Pfam" id="PF22633">
    <property type="entry name" value="F5_F8_type_C_2"/>
    <property type="match status" value="1"/>
</dbReference>
<dbReference type="PROSITE" id="PS50022">
    <property type="entry name" value="FA58C_3"/>
    <property type="match status" value="1"/>
</dbReference>
<gene>
    <name evidence="2" type="ORF">ACFPPA_05550</name>
</gene>
<dbReference type="EMBL" id="JBHSNF010000001">
    <property type="protein sequence ID" value="MFC5525203.1"/>
    <property type="molecule type" value="Genomic_DNA"/>
</dbReference>
<dbReference type="Pfam" id="PF13550">
    <property type="entry name" value="Phage-tail_3"/>
    <property type="match status" value="1"/>
</dbReference>
<keyword evidence="3" id="KW-1185">Reference proteome</keyword>
<dbReference type="InterPro" id="IPR008979">
    <property type="entry name" value="Galactose-bd-like_sf"/>
</dbReference>
<dbReference type="InterPro" id="IPR032876">
    <property type="entry name" value="J_dom"/>
</dbReference>
<accession>A0ABW0QL39</accession>
<organism evidence="2 3">
    <name type="scientific">Rhodanobacter ginsengisoli</name>
    <dbReference type="NCBI Taxonomy" id="418646"/>
    <lineage>
        <taxon>Bacteria</taxon>
        <taxon>Pseudomonadati</taxon>
        <taxon>Pseudomonadota</taxon>
        <taxon>Gammaproteobacteria</taxon>
        <taxon>Lysobacterales</taxon>
        <taxon>Rhodanobacteraceae</taxon>
        <taxon>Rhodanobacter</taxon>
    </lineage>
</organism>
<dbReference type="InterPro" id="IPR000421">
    <property type="entry name" value="FA58C"/>
</dbReference>
<evidence type="ECO:0000259" key="1">
    <source>
        <dbReference type="PROSITE" id="PS50022"/>
    </source>
</evidence>
<feature type="domain" description="F5/8 type C" evidence="1">
    <location>
        <begin position="785"/>
        <end position="916"/>
    </location>
</feature>
<comment type="caution">
    <text evidence="2">The sequence shown here is derived from an EMBL/GenBank/DDBJ whole genome shotgun (WGS) entry which is preliminary data.</text>
</comment>
<protein>
    <submittedName>
        <fullName evidence="2">Discoidin domain-containing protein</fullName>
    </submittedName>
</protein>
<reference evidence="3" key="1">
    <citation type="journal article" date="2019" name="Int. J. Syst. Evol. Microbiol.">
        <title>The Global Catalogue of Microorganisms (GCM) 10K type strain sequencing project: providing services to taxonomists for standard genome sequencing and annotation.</title>
        <authorList>
            <consortium name="The Broad Institute Genomics Platform"/>
            <consortium name="The Broad Institute Genome Sequencing Center for Infectious Disease"/>
            <person name="Wu L."/>
            <person name="Ma J."/>
        </authorList>
    </citation>
    <scope>NUCLEOTIDE SEQUENCE [LARGE SCALE GENOMIC DNA]</scope>
    <source>
        <strain evidence="3">CGMCC 1.16619</strain>
    </source>
</reference>
<name>A0ABW0QL39_9GAMM</name>
<evidence type="ECO:0000313" key="3">
    <source>
        <dbReference type="Proteomes" id="UP001596114"/>
    </source>
</evidence>
<proteinExistence type="predicted"/>
<sequence length="938" mass="99367">MGKGGKVTIGFWYQMGIMFGLSTGPIDALRKITGGGRLAWSGNVTASGPISINAPNLYGGEKKEGGIQGTADLMMGEATQMPNDYLISQLGTPMPAFRGKVMLVFRGIVGAMNPYVKAWGFQVQRWTAGWRTPVWEPGLCQIDQGMNPAHFIYRAITDPTTGLGRDPNTALDLVRMKAAAQTLHDEGLGLCLKWSRSDVVGNFIRTVCDHAGGDFVDDPTTGKQYLKLFRGDYDIATVPLVDESNIVELVSYEQSALAGSVNQIVVTFHDSETNKDAATPAINNLANIQAQGRVISQAVRYDGVWNGELALRLGERDLRAGSSLPARMKLKVFSTLDVRKGDVLAFSWARLNLSRMAIRVLDIDRGGPTVNTITLTCAQDVYSLPTTTYLIAQPTLSTPPNLDPQTIVAQRLVESSYRDLSAVMRPADLAQVAALAGYVGALAKRPAGVPINYALTTRIGTTGAFTEVATGDFTPSGLLAAVMPAGAAPVAITLTSTNDLDLVAVGSEALIDDEVFRVDAINAVAGTATLARGCVDTVPALHALGARVWFTDFFTTADRTEYTTGETIQAKLLTRAGNGALDPALATVASILLNKRQIRPYPPGNLKINGVAYPATVTSGLVLTWSHRDRGLQADQLVDTAAANIGPETGVTYTVRTYLNGVLKSTTTGITGTTHTPADPGSGTVRIEVDAVRDGYTSWQPLTATFGYGLPQITTMAIPFFVGSASTIQLTEQYGTAPFTYTSAALPAGITMSSSGLISYDGSGGAVAATAVDFTVTDQTGASSTTAVPVSVNTVIVPAIGTNVAAGKPASSNMVVLIGNSAMITDGVISNSSYWGTGTAGAVWVMVDLGNYYELNSVKTWRYWADGRTYFGTKTEVSTDGTTWTTVFDSSVSGTYAETSAGHIDTFADRPVRYVRSWANGSSANVGTHWEEIQASRQ</sequence>
<dbReference type="Gene3D" id="2.60.120.260">
    <property type="entry name" value="Galactose-binding domain-like"/>
    <property type="match status" value="1"/>
</dbReference>
<dbReference type="Proteomes" id="UP001596114">
    <property type="component" value="Unassembled WGS sequence"/>
</dbReference>
<dbReference type="SUPFAM" id="SSF49785">
    <property type="entry name" value="Galactose-binding domain-like"/>
    <property type="match status" value="1"/>
</dbReference>
<evidence type="ECO:0000313" key="2">
    <source>
        <dbReference type="EMBL" id="MFC5525203.1"/>
    </source>
</evidence>